<keyword evidence="8" id="KW-1185">Reference proteome</keyword>
<evidence type="ECO:0000256" key="3">
    <source>
        <dbReference type="ARBA" id="ARBA00022989"/>
    </source>
</evidence>
<evidence type="ECO:0000313" key="7">
    <source>
        <dbReference type="EMBL" id="KAA8492993.1"/>
    </source>
</evidence>
<gene>
    <name evidence="7" type="ORF">FVE85_9265</name>
</gene>
<feature type="transmembrane region" description="Helical" evidence="6">
    <location>
        <begin position="350"/>
        <end position="370"/>
    </location>
</feature>
<dbReference type="EMBL" id="VRMN01000008">
    <property type="protein sequence ID" value="KAA8492993.1"/>
    <property type="molecule type" value="Genomic_DNA"/>
</dbReference>
<evidence type="ECO:0000256" key="4">
    <source>
        <dbReference type="ARBA" id="ARBA00023136"/>
    </source>
</evidence>
<evidence type="ECO:0000256" key="2">
    <source>
        <dbReference type="ARBA" id="ARBA00022692"/>
    </source>
</evidence>
<protein>
    <submittedName>
        <fullName evidence="7">Uncharacterized protein</fullName>
    </submittedName>
</protein>
<evidence type="ECO:0000256" key="5">
    <source>
        <dbReference type="SAM" id="MobiDB-lite"/>
    </source>
</evidence>
<keyword evidence="3 6" id="KW-1133">Transmembrane helix</keyword>
<keyword evidence="2 6" id="KW-0812">Transmembrane</keyword>
<evidence type="ECO:0000256" key="1">
    <source>
        <dbReference type="ARBA" id="ARBA00004141"/>
    </source>
</evidence>
<dbReference type="Proteomes" id="UP000324585">
    <property type="component" value="Unassembled WGS sequence"/>
</dbReference>
<feature type="transmembrane region" description="Helical" evidence="6">
    <location>
        <begin position="186"/>
        <end position="204"/>
    </location>
</feature>
<dbReference type="InterPro" id="IPR035952">
    <property type="entry name" value="Rhomboid-like_sf"/>
</dbReference>
<comment type="subcellular location">
    <subcellularLocation>
        <location evidence="1">Membrane</location>
        <topology evidence="1">Multi-pass membrane protein</topology>
    </subcellularLocation>
</comment>
<accession>A0A5J4YQD8</accession>
<evidence type="ECO:0000313" key="8">
    <source>
        <dbReference type="Proteomes" id="UP000324585"/>
    </source>
</evidence>
<dbReference type="Gene3D" id="1.20.1540.10">
    <property type="entry name" value="Rhomboid-like"/>
    <property type="match status" value="1"/>
</dbReference>
<feature type="compositionally biased region" description="Polar residues" evidence="5">
    <location>
        <begin position="48"/>
        <end position="58"/>
    </location>
</feature>
<feature type="transmembrane region" description="Helical" evidence="6">
    <location>
        <begin position="70"/>
        <end position="90"/>
    </location>
</feature>
<reference evidence="8" key="1">
    <citation type="journal article" date="2019" name="Nat. Commun.">
        <title>Expansion of phycobilisome linker gene families in mesophilic red algae.</title>
        <authorList>
            <person name="Lee J."/>
            <person name="Kim D."/>
            <person name="Bhattacharya D."/>
            <person name="Yoon H.S."/>
        </authorList>
    </citation>
    <scope>NUCLEOTIDE SEQUENCE [LARGE SCALE GENOMIC DNA]</scope>
    <source>
        <strain evidence="8">CCMP 1328</strain>
    </source>
</reference>
<evidence type="ECO:0000256" key="6">
    <source>
        <dbReference type="SAM" id="Phobius"/>
    </source>
</evidence>
<dbReference type="SUPFAM" id="SSF144091">
    <property type="entry name" value="Rhomboid-like"/>
    <property type="match status" value="1"/>
</dbReference>
<proteinExistence type="predicted"/>
<feature type="transmembrane region" description="Helical" evidence="6">
    <location>
        <begin position="110"/>
        <end position="132"/>
    </location>
</feature>
<feature type="transmembrane region" description="Helical" evidence="6">
    <location>
        <begin position="318"/>
        <end position="338"/>
    </location>
</feature>
<feature type="transmembrane region" description="Helical" evidence="6">
    <location>
        <begin position="288"/>
        <end position="306"/>
    </location>
</feature>
<sequence>MEISRLQYRLSPHSDSAFSRGTDQARPRQDLDVESVAEPAEMNDVDESASSRTGSENSAQAMIEKKRRDFLNRLLLCAYQIVLGAAFVAYELPVMLSHLLYRDTASVIGIWVYGLGFFLLLPVCVVAIIGSLRHEALQKIWERRHLPETPEPPTRVFFLRLVMAGVVAVFPVKIGKRRYIYGTKRHFPWMTLLIVCVWVLLFVVNPPGSGGIYSFCDFDARCNGTALTFCNLIANFLHSSTGHLFGNISGLCLFSLITELSYGSWRAYLPVLSSVPWLLPIYGQCNSIGGSGILGLLAGNFVAVWTGELAWAGRLCDMFSFCECISAGLMSVFVANFAGVLSSLTSTSNIAHWVHASAQILGFCMSLILLPSFDHWAKTDVHDREHDLSGDQSAARQPPYVCSVLWTRWFSYAAALLGVLASCAFLCVGFLVG</sequence>
<comment type="caution">
    <text evidence="7">The sequence shown here is derived from an EMBL/GenBank/DDBJ whole genome shotgun (WGS) entry which is preliminary data.</text>
</comment>
<feature type="region of interest" description="Disordered" evidence="5">
    <location>
        <begin position="1"/>
        <end position="58"/>
    </location>
</feature>
<organism evidence="7 8">
    <name type="scientific">Porphyridium purpureum</name>
    <name type="common">Red alga</name>
    <name type="synonym">Porphyridium cruentum</name>
    <dbReference type="NCBI Taxonomy" id="35688"/>
    <lineage>
        <taxon>Eukaryota</taxon>
        <taxon>Rhodophyta</taxon>
        <taxon>Bangiophyceae</taxon>
        <taxon>Porphyridiales</taxon>
        <taxon>Porphyridiaceae</taxon>
        <taxon>Porphyridium</taxon>
    </lineage>
</organism>
<dbReference type="AlphaFoldDB" id="A0A5J4YQD8"/>
<dbReference type="GO" id="GO:0016020">
    <property type="term" value="C:membrane"/>
    <property type="evidence" value="ECO:0007669"/>
    <property type="project" value="UniProtKB-SubCell"/>
</dbReference>
<feature type="compositionally biased region" description="Polar residues" evidence="5">
    <location>
        <begin position="13"/>
        <end position="22"/>
    </location>
</feature>
<feature type="transmembrane region" description="Helical" evidence="6">
    <location>
        <begin position="409"/>
        <end position="432"/>
    </location>
</feature>
<name>A0A5J4YQD8_PORPP</name>
<keyword evidence="4 6" id="KW-0472">Membrane</keyword>